<keyword evidence="1" id="KW-0812">Transmembrane</keyword>
<keyword evidence="3" id="KW-1185">Reference proteome</keyword>
<sequence>MKKPNKLKQARGESGKIGWILLWLLGVPIPVLLILFLLRGCT</sequence>
<dbReference type="RefSeq" id="WP_264510006.1">
    <property type="nucleotide sequence ID" value="NZ_JAPDDR010000001.1"/>
</dbReference>
<feature type="transmembrane region" description="Helical" evidence="1">
    <location>
        <begin position="20"/>
        <end position="38"/>
    </location>
</feature>
<keyword evidence="1" id="KW-0472">Membrane</keyword>
<reference evidence="2" key="1">
    <citation type="submission" date="2022-10" db="EMBL/GenBank/DDBJ databases">
        <title>Luteolibacter sp. GHJ8, whole genome shotgun sequencing project.</title>
        <authorList>
            <person name="Zhao G."/>
            <person name="Shen L."/>
        </authorList>
    </citation>
    <scope>NUCLEOTIDE SEQUENCE</scope>
    <source>
        <strain evidence="2">GHJ8</strain>
    </source>
</reference>
<evidence type="ECO:0000313" key="3">
    <source>
        <dbReference type="Proteomes" id="UP001165653"/>
    </source>
</evidence>
<proteinExistence type="predicted"/>
<comment type="caution">
    <text evidence="2">The sequence shown here is derived from an EMBL/GenBank/DDBJ whole genome shotgun (WGS) entry which is preliminary data.</text>
</comment>
<organism evidence="2 3">
    <name type="scientific">Luteolibacter rhizosphaerae</name>
    <dbReference type="NCBI Taxonomy" id="2989719"/>
    <lineage>
        <taxon>Bacteria</taxon>
        <taxon>Pseudomonadati</taxon>
        <taxon>Verrucomicrobiota</taxon>
        <taxon>Verrucomicrobiia</taxon>
        <taxon>Verrucomicrobiales</taxon>
        <taxon>Verrucomicrobiaceae</taxon>
        <taxon>Luteolibacter</taxon>
    </lineage>
</organism>
<dbReference type="Proteomes" id="UP001165653">
    <property type="component" value="Unassembled WGS sequence"/>
</dbReference>
<name>A0ABT3FWP3_9BACT</name>
<evidence type="ECO:0000313" key="2">
    <source>
        <dbReference type="EMBL" id="MCW1912010.1"/>
    </source>
</evidence>
<dbReference type="EMBL" id="JAPDDR010000001">
    <property type="protein sequence ID" value="MCW1912010.1"/>
    <property type="molecule type" value="Genomic_DNA"/>
</dbReference>
<protein>
    <submittedName>
        <fullName evidence="2">Uncharacterized protein</fullName>
    </submittedName>
</protein>
<keyword evidence="1" id="KW-1133">Transmembrane helix</keyword>
<accession>A0ABT3FWP3</accession>
<gene>
    <name evidence="2" type="ORF">OJ996_00385</name>
</gene>
<evidence type="ECO:0000256" key="1">
    <source>
        <dbReference type="SAM" id="Phobius"/>
    </source>
</evidence>